<evidence type="ECO:0000256" key="1">
    <source>
        <dbReference type="PROSITE-ProRule" id="PRU00339"/>
    </source>
</evidence>
<evidence type="ECO:0000313" key="2">
    <source>
        <dbReference type="EMBL" id="KAA8634808.1"/>
    </source>
</evidence>
<comment type="caution">
    <text evidence="2">The sequence shown here is derived from an EMBL/GenBank/DDBJ whole genome shotgun (WGS) entry which is preliminary data.</text>
</comment>
<dbReference type="PROSITE" id="PS50005">
    <property type="entry name" value="TPR"/>
    <property type="match status" value="1"/>
</dbReference>
<protein>
    <recommendedName>
        <fullName evidence="4">Heterokaryon incompatibility domain-containing protein</fullName>
    </recommendedName>
</protein>
<organism evidence="2 3">
    <name type="scientific">Sordaria macrospora</name>
    <dbReference type="NCBI Taxonomy" id="5147"/>
    <lineage>
        <taxon>Eukaryota</taxon>
        <taxon>Fungi</taxon>
        <taxon>Dikarya</taxon>
        <taxon>Ascomycota</taxon>
        <taxon>Pezizomycotina</taxon>
        <taxon>Sordariomycetes</taxon>
        <taxon>Sordariomycetidae</taxon>
        <taxon>Sordariales</taxon>
        <taxon>Sordariaceae</taxon>
        <taxon>Sordaria</taxon>
    </lineage>
</organism>
<dbReference type="OMA" id="SYRWING"/>
<dbReference type="Gene3D" id="1.25.40.20">
    <property type="entry name" value="Ankyrin repeat-containing domain"/>
    <property type="match status" value="1"/>
</dbReference>
<dbReference type="Gene3D" id="1.25.40.10">
    <property type="entry name" value="Tetratricopeptide repeat domain"/>
    <property type="match status" value="1"/>
</dbReference>
<dbReference type="InterPro" id="IPR011990">
    <property type="entry name" value="TPR-like_helical_dom_sf"/>
</dbReference>
<evidence type="ECO:0008006" key="4">
    <source>
        <dbReference type="Google" id="ProtNLM"/>
    </source>
</evidence>
<dbReference type="VEuPathDB" id="FungiDB:SMAC_02798"/>
<evidence type="ECO:0000313" key="3">
    <source>
        <dbReference type="Proteomes" id="UP000433876"/>
    </source>
</evidence>
<sequence length="932" mass="104938">MTTEKLENEDQDAQHLDVSRAALTQIITGTIAATKVSESIAEHARSIISNIGLSIQPKRDNFTIREWLDNVVLQTKDNSPESQASWQLVHLALGVAVLRHKARQNQPVDGVDLEFVWGLVRDAVTDPILAPLLPGASRSAQGFLSVPLCSLIKDNRIDELWRLHVWLPDGHRGNQDFAIHSHQPFAQSWILAGEGRDHQYAVTDPEAKCALGTPYAQYRISWSGTGKTHGTAYVPHQSYSIVENTGKIVHIKQVETALHTRDMRYTVGAGVLHRTKVPSDALHATLFYFDSSRGFIQDAPVLGPPDGESYKQYRDVGSQPPCSLANMVEAVRSFERLMEEGQQYTRSGNLEMALRNFNSALALCESGVASSAIPNGDRYKQFVFTKLGGTYRRFGKYEQAKDFLEQAMAMTASSELRIEASGELGVIYRHMDLLDDAERVLRIQYETAKEFQAERFACRPIGNLGMVNYQLSQKCQDESLLKLATDQLLERVERSRQIKDTIDSQDLDGATREQWLKDAITWETIGLSRLSLCHSARGDAKKAVRAAFEALILARTFEDVNVVAMGRFFYGRALLLDGQRDAALQQFNSHDGCTPALAFCKEPSDEHRQYLRELIDAGADMSVTDGHGYNALDYATFAGDAKAQDIVLEGLCRQSGGMEDFNTLSLLHKESKLRKGYRELFQERLRPVLLAGGGDPDRSISELRRVYAESLAEDLDKKAMFDVLKFVPYSDFLAFGRFPRSSDGLVQEFKVSKTPGNNSDPKSSADYLIFFSYRWINKEANAKTPDDRQHTQYRRMIAATEEFLKMHPHVNRDRLGVWVDFVCVDQDDPMSGVSALPMIIAQCNAIISLSDNQLHERAWCSVESIMIQTLKRVYNVHVWYEQVLDDGTDGIRNCILRDGPMDLRIVMADKRLTFETDRPKVLFLERQCKLLA</sequence>
<dbReference type="SMART" id="SM00028">
    <property type="entry name" value="TPR"/>
    <property type="match status" value="4"/>
</dbReference>
<reference evidence="2 3" key="1">
    <citation type="submission" date="2017-07" db="EMBL/GenBank/DDBJ databases">
        <title>Genome sequence of the Sordaria macrospora wild type strain R19027.</title>
        <authorList>
            <person name="Nowrousian M."/>
            <person name="Teichert I."/>
            <person name="Kueck U."/>
        </authorList>
    </citation>
    <scope>NUCLEOTIDE SEQUENCE [LARGE SCALE GENOMIC DNA]</scope>
    <source>
        <strain evidence="2 3">R19027</strain>
        <tissue evidence="2">Mycelium</tissue>
    </source>
</reference>
<dbReference type="EMBL" id="NMPR01000018">
    <property type="protein sequence ID" value="KAA8634808.1"/>
    <property type="molecule type" value="Genomic_DNA"/>
</dbReference>
<dbReference type="AlphaFoldDB" id="A0A8S8ZZB7"/>
<feature type="repeat" description="TPR" evidence="1">
    <location>
        <begin position="381"/>
        <end position="414"/>
    </location>
</feature>
<accession>A0A8S8ZZB7</accession>
<dbReference type="InterPro" id="IPR036770">
    <property type="entry name" value="Ankyrin_rpt-contain_sf"/>
</dbReference>
<name>A0A8S8ZZB7_SORMA</name>
<proteinExistence type="predicted"/>
<keyword evidence="1" id="KW-0802">TPR repeat</keyword>
<gene>
    <name evidence="2" type="ORF">SMACR_02798</name>
</gene>
<dbReference type="Proteomes" id="UP000433876">
    <property type="component" value="Unassembled WGS sequence"/>
</dbReference>
<dbReference type="SUPFAM" id="SSF48452">
    <property type="entry name" value="TPR-like"/>
    <property type="match status" value="1"/>
</dbReference>
<dbReference type="InterPro" id="IPR019734">
    <property type="entry name" value="TPR_rpt"/>
</dbReference>